<protein>
    <submittedName>
        <fullName evidence="3">Uncharacterized protein</fullName>
    </submittedName>
</protein>
<feature type="region of interest" description="Disordered" evidence="1">
    <location>
        <begin position="37"/>
        <end position="60"/>
    </location>
</feature>
<dbReference type="Proteomes" id="UP000887540">
    <property type="component" value="Unplaced"/>
</dbReference>
<organism evidence="2 3">
    <name type="scientific">Acrobeloides nanus</name>
    <dbReference type="NCBI Taxonomy" id="290746"/>
    <lineage>
        <taxon>Eukaryota</taxon>
        <taxon>Metazoa</taxon>
        <taxon>Ecdysozoa</taxon>
        <taxon>Nematoda</taxon>
        <taxon>Chromadorea</taxon>
        <taxon>Rhabditida</taxon>
        <taxon>Tylenchina</taxon>
        <taxon>Cephalobomorpha</taxon>
        <taxon>Cephaloboidea</taxon>
        <taxon>Cephalobidae</taxon>
        <taxon>Acrobeloides</taxon>
    </lineage>
</organism>
<dbReference type="WBParaSite" id="ACRNAN_scaffold12375.g8779.t1">
    <property type="protein sequence ID" value="ACRNAN_scaffold12375.g8779.t1"/>
    <property type="gene ID" value="ACRNAN_scaffold12375.g8779"/>
</dbReference>
<evidence type="ECO:0000256" key="1">
    <source>
        <dbReference type="SAM" id="MobiDB-lite"/>
    </source>
</evidence>
<dbReference type="AlphaFoldDB" id="A0A914CP47"/>
<evidence type="ECO:0000313" key="2">
    <source>
        <dbReference type="Proteomes" id="UP000887540"/>
    </source>
</evidence>
<accession>A0A914CP47</accession>
<keyword evidence="2" id="KW-1185">Reference proteome</keyword>
<name>A0A914CP47_9BILA</name>
<sequence length="76" mass="8306">MVNLSLRYIPKLNSTVNREPYGSVLITVNRTAPHGLVGHPYDPVGHPYGRTSGLRGHGEPYGSRLTVISMDPYDSA</sequence>
<evidence type="ECO:0000313" key="3">
    <source>
        <dbReference type="WBParaSite" id="ACRNAN_scaffold12375.g8779.t1"/>
    </source>
</evidence>
<reference evidence="3" key="1">
    <citation type="submission" date="2022-11" db="UniProtKB">
        <authorList>
            <consortium name="WormBaseParasite"/>
        </authorList>
    </citation>
    <scope>IDENTIFICATION</scope>
</reference>
<proteinExistence type="predicted"/>